<dbReference type="RefSeq" id="WP_109019770.1">
    <property type="nucleotide sequence ID" value="NZ_AP025028.1"/>
</dbReference>
<comment type="function">
    <text evidence="1 11">Catalyzes the reversible adenylation of nicotinate mononucleotide (NaMN) to nicotinic acid adenine dinucleotide (NaAD).</text>
</comment>
<comment type="similarity">
    <text evidence="3 11">Belongs to the NadD family.</text>
</comment>
<dbReference type="InterPro" id="IPR014729">
    <property type="entry name" value="Rossmann-like_a/b/a_fold"/>
</dbReference>
<comment type="catalytic activity">
    <reaction evidence="10 11">
        <text>nicotinate beta-D-ribonucleotide + ATP + H(+) = deamido-NAD(+) + diphosphate</text>
        <dbReference type="Rhea" id="RHEA:22860"/>
        <dbReference type="ChEBI" id="CHEBI:15378"/>
        <dbReference type="ChEBI" id="CHEBI:30616"/>
        <dbReference type="ChEBI" id="CHEBI:33019"/>
        <dbReference type="ChEBI" id="CHEBI:57502"/>
        <dbReference type="ChEBI" id="CHEBI:58437"/>
        <dbReference type="EC" id="2.7.7.18"/>
    </reaction>
</comment>
<evidence type="ECO:0000313" key="14">
    <source>
        <dbReference type="Proteomes" id="UP000245263"/>
    </source>
</evidence>
<evidence type="ECO:0000259" key="12">
    <source>
        <dbReference type="Pfam" id="PF01467"/>
    </source>
</evidence>
<dbReference type="EC" id="2.7.7.18" evidence="11"/>
<evidence type="ECO:0000313" key="13">
    <source>
        <dbReference type="EMBL" id="BDA78804.1"/>
    </source>
</evidence>
<keyword evidence="14" id="KW-1185">Reference proteome</keyword>
<keyword evidence="7 11" id="KW-0547">Nucleotide-binding</keyword>
<evidence type="ECO:0000256" key="9">
    <source>
        <dbReference type="ARBA" id="ARBA00023027"/>
    </source>
</evidence>
<dbReference type="HAMAP" id="MF_00244">
    <property type="entry name" value="NaMN_adenylyltr"/>
    <property type="match status" value="1"/>
</dbReference>
<evidence type="ECO:0000256" key="4">
    <source>
        <dbReference type="ARBA" id="ARBA00022642"/>
    </source>
</evidence>
<keyword evidence="4 11" id="KW-0662">Pyridine nucleotide biosynthesis</keyword>
<evidence type="ECO:0000256" key="2">
    <source>
        <dbReference type="ARBA" id="ARBA00005019"/>
    </source>
</evidence>
<evidence type="ECO:0000256" key="1">
    <source>
        <dbReference type="ARBA" id="ARBA00002324"/>
    </source>
</evidence>
<evidence type="ECO:0000256" key="11">
    <source>
        <dbReference type="HAMAP-Rule" id="MF_00244"/>
    </source>
</evidence>
<accession>A0ABM7UJ67</accession>
<dbReference type="InterPro" id="IPR005248">
    <property type="entry name" value="NadD/NMNAT"/>
</dbReference>
<dbReference type="InterPro" id="IPR004821">
    <property type="entry name" value="Cyt_trans-like"/>
</dbReference>
<evidence type="ECO:0000256" key="10">
    <source>
        <dbReference type="ARBA" id="ARBA00048721"/>
    </source>
</evidence>
<keyword evidence="8 11" id="KW-0067">ATP-binding</keyword>
<keyword evidence="9 11" id="KW-0520">NAD</keyword>
<dbReference type="PANTHER" id="PTHR39321">
    <property type="entry name" value="NICOTINATE-NUCLEOTIDE ADENYLYLTRANSFERASE-RELATED"/>
    <property type="match status" value="1"/>
</dbReference>
<dbReference type="Gene3D" id="3.40.50.620">
    <property type="entry name" value="HUPs"/>
    <property type="match status" value="1"/>
</dbReference>
<feature type="domain" description="Cytidyltransferase-like" evidence="12">
    <location>
        <begin position="4"/>
        <end position="170"/>
    </location>
</feature>
<sequence length="199" mass="23268">MMIVYGGSFDPPHLGHFSIVEKLIQSFPDPKKILIIPNHISPFKDKKLLDIDDIWKLSELTFSSLLSDSVELVDMEIRSKSSSYTYDTILKLTEKYPNEPFYLCVGEDSLIGLMQWYQFENLNLLIHSYIILRRTTEAPHLLSFPNQEIENKSIVMDNPIWGVSSSKIRNERNLEYAKQWMNPDAFEFLKERGWFQTGQ</sequence>
<reference evidence="13 14" key="1">
    <citation type="submission" date="2021-08" db="EMBL/GenBank/DDBJ databases">
        <title>Complete genome sequence of Leptospira kobayashii strain E30.</title>
        <authorList>
            <person name="Nakao R."/>
            <person name="Nakamura S."/>
            <person name="Masuzawa T."/>
            <person name="Koizumi N."/>
        </authorList>
    </citation>
    <scope>NUCLEOTIDE SEQUENCE [LARGE SCALE GENOMIC DNA]</scope>
    <source>
        <strain evidence="13 14">E30</strain>
    </source>
</reference>
<comment type="pathway">
    <text evidence="2 11">Cofactor biosynthesis; NAD(+) biosynthesis; deamido-NAD(+) from nicotinate D-ribonucleotide: step 1/1.</text>
</comment>
<dbReference type="SUPFAM" id="SSF52374">
    <property type="entry name" value="Nucleotidylyl transferase"/>
    <property type="match status" value="1"/>
</dbReference>
<dbReference type="EMBL" id="AP025028">
    <property type="protein sequence ID" value="BDA78804.1"/>
    <property type="molecule type" value="Genomic_DNA"/>
</dbReference>
<protein>
    <recommendedName>
        <fullName evidence="11">Probable nicotinate-nucleotide adenylyltransferase</fullName>
        <ecNumber evidence="11">2.7.7.18</ecNumber>
    </recommendedName>
    <alternativeName>
        <fullName evidence="11">Deamido-NAD(+) diphosphorylase</fullName>
    </alternativeName>
    <alternativeName>
        <fullName evidence="11">Deamido-NAD(+) pyrophosphorylase</fullName>
    </alternativeName>
    <alternativeName>
        <fullName evidence="11">Nicotinate mononucleotide adenylyltransferase</fullName>
        <shortName evidence="11">NaMN adenylyltransferase</shortName>
    </alternativeName>
</protein>
<dbReference type="Pfam" id="PF01467">
    <property type="entry name" value="CTP_transf_like"/>
    <property type="match status" value="1"/>
</dbReference>
<evidence type="ECO:0000256" key="5">
    <source>
        <dbReference type="ARBA" id="ARBA00022679"/>
    </source>
</evidence>
<evidence type="ECO:0000256" key="6">
    <source>
        <dbReference type="ARBA" id="ARBA00022695"/>
    </source>
</evidence>
<dbReference type="GO" id="GO:0016779">
    <property type="term" value="F:nucleotidyltransferase activity"/>
    <property type="evidence" value="ECO:0007669"/>
    <property type="project" value="UniProtKB-KW"/>
</dbReference>
<dbReference type="NCBIfam" id="TIGR00125">
    <property type="entry name" value="cyt_tran_rel"/>
    <property type="match status" value="1"/>
</dbReference>
<proteinExistence type="inferred from homology"/>
<organism evidence="13 14">
    <name type="scientific">Leptospira kobayashii</name>
    <dbReference type="NCBI Taxonomy" id="1917830"/>
    <lineage>
        <taxon>Bacteria</taxon>
        <taxon>Pseudomonadati</taxon>
        <taxon>Spirochaetota</taxon>
        <taxon>Spirochaetia</taxon>
        <taxon>Leptospirales</taxon>
        <taxon>Leptospiraceae</taxon>
        <taxon>Leptospira</taxon>
    </lineage>
</organism>
<name>A0ABM7UJ67_9LEPT</name>
<dbReference type="Proteomes" id="UP000245263">
    <property type="component" value="Chromosome 1"/>
</dbReference>
<evidence type="ECO:0000256" key="3">
    <source>
        <dbReference type="ARBA" id="ARBA00009014"/>
    </source>
</evidence>
<evidence type="ECO:0000256" key="7">
    <source>
        <dbReference type="ARBA" id="ARBA00022741"/>
    </source>
</evidence>
<evidence type="ECO:0000256" key="8">
    <source>
        <dbReference type="ARBA" id="ARBA00022840"/>
    </source>
</evidence>
<dbReference type="CDD" id="cd02165">
    <property type="entry name" value="NMNAT"/>
    <property type="match status" value="1"/>
</dbReference>
<dbReference type="PANTHER" id="PTHR39321:SF3">
    <property type="entry name" value="PHOSPHOPANTETHEINE ADENYLYLTRANSFERASE"/>
    <property type="match status" value="1"/>
</dbReference>
<keyword evidence="5 11" id="KW-0808">Transferase</keyword>
<keyword evidence="6 11" id="KW-0548">Nucleotidyltransferase</keyword>
<gene>
    <name evidence="11 13" type="primary">nadD</name>
    <name evidence="13" type="ORF">LPTSP3_g17340</name>
</gene>